<dbReference type="InterPro" id="IPR012318">
    <property type="entry name" value="HTH_CRP"/>
</dbReference>
<dbReference type="InterPro" id="IPR018490">
    <property type="entry name" value="cNMP-bd_dom_sf"/>
</dbReference>
<proteinExistence type="predicted"/>
<keyword evidence="1" id="KW-0805">Transcription regulation</keyword>
<dbReference type="GO" id="GO:0003677">
    <property type="term" value="F:DNA binding"/>
    <property type="evidence" value="ECO:0007669"/>
    <property type="project" value="UniProtKB-KW"/>
</dbReference>
<dbReference type="InterPro" id="IPR014710">
    <property type="entry name" value="RmlC-like_jellyroll"/>
</dbReference>
<dbReference type="InterPro" id="IPR000595">
    <property type="entry name" value="cNMP-bd_dom"/>
</dbReference>
<evidence type="ECO:0000256" key="2">
    <source>
        <dbReference type="ARBA" id="ARBA00023125"/>
    </source>
</evidence>
<feature type="domain" description="HTH crp-type" evidence="5">
    <location>
        <begin position="132"/>
        <end position="204"/>
    </location>
</feature>
<dbReference type="GO" id="GO:0003700">
    <property type="term" value="F:DNA-binding transcription factor activity"/>
    <property type="evidence" value="ECO:0007669"/>
    <property type="project" value="TreeGrafter"/>
</dbReference>
<accession>A0A6N7QUH3</accession>
<dbReference type="PROSITE" id="PS00889">
    <property type="entry name" value="CNMP_BINDING_2"/>
    <property type="match status" value="1"/>
</dbReference>
<gene>
    <name evidence="6" type="ORF">GH984_04595</name>
</gene>
<sequence>MSAPIFERLRNHCHRRTYPAQSTIVHRDTPSDRLFLLLEGSVSVLQDDENGRELVMTYLNPGDIFGELGLFIDSATRSAWIRARSQCIVGEISYRRFQRLFQADPALLPPVVKQLALRLYQTNQRARELAFEDVRGRVLAVLLELANQPDAIAHPEGKQIKTTRIELGRLVGCSREMAGRVLRDLQTEQLIDMQGKTILVHAAR</sequence>
<dbReference type="Gene3D" id="2.60.120.10">
    <property type="entry name" value="Jelly Rolls"/>
    <property type="match status" value="1"/>
</dbReference>
<dbReference type="AlphaFoldDB" id="A0A6N7QUH3"/>
<dbReference type="RefSeq" id="WP_153719023.1">
    <property type="nucleotide sequence ID" value="NZ_WJPP01000002.1"/>
</dbReference>
<dbReference type="SUPFAM" id="SSF51206">
    <property type="entry name" value="cAMP-binding domain-like"/>
    <property type="match status" value="1"/>
</dbReference>
<evidence type="ECO:0000256" key="3">
    <source>
        <dbReference type="ARBA" id="ARBA00023163"/>
    </source>
</evidence>
<dbReference type="SUPFAM" id="SSF46785">
    <property type="entry name" value="Winged helix' DNA-binding domain"/>
    <property type="match status" value="1"/>
</dbReference>
<dbReference type="InterPro" id="IPR018488">
    <property type="entry name" value="cNMP-bd_CS"/>
</dbReference>
<dbReference type="GO" id="GO:0005829">
    <property type="term" value="C:cytosol"/>
    <property type="evidence" value="ECO:0007669"/>
    <property type="project" value="TreeGrafter"/>
</dbReference>
<dbReference type="InterPro" id="IPR036388">
    <property type="entry name" value="WH-like_DNA-bd_sf"/>
</dbReference>
<dbReference type="PANTHER" id="PTHR24567">
    <property type="entry name" value="CRP FAMILY TRANSCRIPTIONAL REGULATORY PROTEIN"/>
    <property type="match status" value="1"/>
</dbReference>
<dbReference type="CDD" id="cd00038">
    <property type="entry name" value="CAP_ED"/>
    <property type="match status" value="1"/>
</dbReference>
<organism evidence="6 7">
    <name type="scientific">Spiribacter salilacus</name>
    <dbReference type="NCBI Taxonomy" id="2664894"/>
    <lineage>
        <taxon>Bacteria</taxon>
        <taxon>Pseudomonadati</taxon>
        <taxon>Pseudomonadota</taxon>
        <taxon>Gammaproteobacteria</taxon>
        <taxon>Chromatiales</taxon>
        <taxon>Ectothiorhodospiraceae</taxon>
        <taxon>Spiribacter</taxon>
    </lineage>
</organism>
<dbReference type="Proteomes" id="UP000433788">
    <property type="component" value="Unassembled WGS sequence"/>
</dbReference>
<dbReference type="SMART" id="SM00100">
    <property type="entry name" value="cNMP"/>
    <property type="match status" value="1"/>
</dbReference>
<keyword evidence="3" id="KW-0804">Transcription</keyword>
<dbReference type="SMART" id="SM00419">
    <property type="entry name" value="HTH_CRP"/>
    <property type="match status" value="1"/>
</dbReference>
<dbReference type="InterPro" id="IPR036390">
    <property type="entry name" value="WH_DNA-bd_sf"/>
</dbReference>
<evidence type="ECO:0000313" key="6">
    <source>
        <dbReference type="EMBL" id="MRH77977.1"/>
    </source>
</evidence>
<evidence type="ECO:0000259" key="5">
    <source>
        <dbReference type="PROSITE" id="PS51063"/>
    </source>
</evidence>
<dbReference type="InterPro" id="IPR050397">
    <property type="entry name" value="Env_Response_Regulators"/>
</dbReference>
<evidence type="ECO:0000259" key="4">
    <source>
        <dbReference type="PROSITE" id="PS50042"/>
    </source>
</evidence>
<dbReference type="EMBL" id="WJPP01000002">
    <property type="protein sequence ID" value="MRH77977.1"/>
    <property type="molecule type" value="Genomic_DNA"/>
</dbReference>
<feature type="domain" description="Cyclic nucleotide-binding" evidence="4">
    <location>
        <begin position="1"/>
        <end position="101"/>
    </location>
</feature>
<dbReference type="PROSITE" id="PS51063">
    <property type="entry name" value="HTH_CRP_2"/>
    <property type="match status" value="1"/>
</dbReference>
<comment type="caution">
    <text evidence="6">The sequence shown here is derived from an EMBL/GenBank/DDBJ whole genome shotgun (WGS) entry which is preliminary data.</text>
</comment>
<dbReference type="PANTHER" id="PTHR24567:SF68">
    <property type="entry name" value="DNA-BINDING TRANSCRIPTIONAL DUAL REGULATOR CRP"/>
    <property type="match status" value="1"/>
</dbReference>
<protein>
    <submittedName>
        <fullName evidence="6">Cyclic nucleotide-binding domain-containing protein</fullName>
    </submittedName>
</protein>
<name>A0A6N7QUH3_9GAMM</name>
<keyword evidence="2" id="KW-0238">DNA-binding</keyword>
<dbReference type="Gene3D" id="1.10.10.10">
    <property type="entry name" value="Winged helix-like DNA-binding domain superfamily/Winged helix DNA-binding domain"/>
    <property type="match status" value="1"/>
</dbReference>
<dbReference type="Pfam" id="PF00027">
    <property type="entry name" value="cNMP_binding"/>
    <property type="match status" value="1"/>
</dbReference>
<evidence type="ECO:0000313" key="7">
    <source>
        <dbReference type="Proteomes" id="UP000433788"/>
    </source>
</evidence>
<keyword evidence="7" id="KW-1185">Reference proteome</keyword>
<dbReference type="PROSITE" id="PS50042">
    <property type="entry name" value="CNMP_BINDING_3"/>
    <property type="match status" value="1"/>
</dbReference>
<dbReference type="Pfam" id="PF13545">
    <property type="entry name" value="HTH_Crp_2"/>
    <property type="match status" value="1"/>
</dbReference>
<reference evidence="6 7" key="1">
    <citation type="submission" date="2019-11" db="EMBL/GenBank/DDBJ databases">
        <authorList>
            <person name="Zhang X.Y."/>
        </authorList>
    </citation>
    <scope>NUCLEOTIDE SEQUENCE [LARGE SCALE GENOMIC DNA]</scope>
    <source>
        <strain evidence="6 7">C176</strain>
    </source>
</reference>
<evidence type="ECO:0000256" key="1">
    <source>
        <dbReference type="ARBA" id="ARBA00023015"/>
    </source>
</evidence>